<organism evidence="1 2">
    <name type="scientific">Petromyces alliaceus</name>
    <name type="common">Aspergillus alliaceus</name>
    <dbReference type="NCBI Taxonomy" id="209559"/>
    <lineage>
        <taxon>Eukaryota</taxon>
        <taxon>Fungi</taxon>
        <taxon>Dikarya</taxon>
        <taxon>Ascomycota</taxon>
        <taxon>Pezizomycotina</taxon>
        <taxon>Eurotiomycetes</taxon>
        <taxon>Eurotiomycetidae</taxon>
        <taxon>Eurotiales</taxon>
        <taxon>Aspergillaceae</taxon>
        <taxon>Aspergillus</taxon>
        <taxon>Aspergillus subgen. Circumdati</taxon>
    </lineage>
</organism>
<evidence type="ECO:0000313" key="1">
    <source>
        <dbReference type="EMBL" id="KAF5859062.1"/>
    </source>
</evidence>
<protein>
    <submittedName>
        <fullName evidence="1">Uncharacterized protein</fullName>
    </submittedName>
</protein>
<reference evidence="1 2" key="1">
    <citation type="submission" date="2019-04" db="EMBL/GenBank/DDBJ databases">
        <title>Aspergillus burnettii sp. nov., novel species from soil in southeast Queensland.</title>
        <authorList>
            <person name="Gilchrist C.L.M."/>
            <person name="Pitt J.I."/>
            <person name="Lange L."/>
            <person name="Lacey H.J."/>
            <person name="Vuong D."/>
            <person name="Midgley D.J."/>
            <person name="Greenfield P."/>
            <person name="Bradbury M."/>
            <person name="Lacey E."/>
            <person name="Busk P.K."/>
            <person name="Pilgaard B."/>
            <person name="Chooi Y.H."/>
            <person name="Piggott A.M."/>
        </authorList>
    </citation>
    <scope>NUCLEOTIDE SEQUENCE [LARGE SCALE GENOMIC DNA]</scope>
    <source>
        <strain evidence="1 2">FRR 5400</strain>
    </source>
</reference>
<keyword evidence="2" id="KW-1185">Reference proteome</keyword>
<evidence type="ECO:0000313" key="2">
    <source>
        <dbReference type="Proteomes" id="UP000541154"/>
    </source>
</evidence>
<proteinExistence type="predicted"/>
<accession>A0A8H6A1B3</accession>
<dbReference type="PANTHER" id="PTHR38797">
    <property type="entry name" value="NUCLEAR PORE COMPLEX PROTEIN NUP85-RELATED"/>
    <property type="match status" value="1"/>
</dbReference>
<comment type="caution">
    <text evidence="1">The sequence shown here is derived from an EMBL/GenBank/DDBJ whole genome shotgun (WGS) entry which is preliminary data.</text>
</comment>
<dbReference type="EMBL" id="SPNV01000180">
    <property type="protein sequence ID" value="KAF5859062.1"/>
    <property type="molecule type" value="Genomic_DNA"/>
</dbReference>
<dbReference type="InterPro" id="IPR053204">
    <property type="entry name" value="Oxopyrrolidines_Biosynth-assoc"/>
</dbReference>
<name>A0A8H6A1B3_PETAA</name>
<dbReference type="Proteomes" id="UP000541154">
    <property type="component" value="Unassembled WGS sequence"/>
</dbReference>
<dbReference type="AlphaFoldDB" id="A0A8H6A1B3"/>
<sequence length="212" mass="23035">MISGTPIPNAVDASLTKAPSKIDLSLHSRRGPLAGPAPSGFGVDLARTPDGTVWNDLLFLATDMADFWLNGYAAMSGTSIGGHTASCRLNDPDDEEPRRTAHELTIAALLPSASARINHAGQNISSYQMSEFGKRSFGGFIPWRWLYWLKRLHEIVDEAVQADGKSLAEHATRAINIMVENVKTRNSQILKVSEAAGADLDHDEHFSGLEKK</sequence>
<gene>
    <name evidence="1" type="ORF">ETB97_003443</name>
</gene>
<dbReference type="PANTHER" id="PTHR38797:SF7">
    <property type="entry name" value="TRANSCRIPTION FACTOR DOMAIN-CONTAINING PROTEIN"/>
    <property type="match status" value="1"/>
</dbReference>